<dbReference type="PANTHER" id="PTHR32282:SF11">
    <property type="entry name" value="PENICILLIN-BINDING PROTEIN 1B"/>
    <property type="match status" value="1"/>
</dbReference>
<evidence type="ECO:0000256" key="1">
    <source>
        <dbReference type="ARBA" id="ARBA00004236"/>
    </source>
</evidence>
<dbReference type="GO" id="GO:0005886">
    <property type="term" value="C:plasma membrane"/>
    <property type="evidence" value="ECO:0007669"/>
    <property type="project" value="UniProtKB-SubCell"/>
</dbReference>
<comment type="pathway">
    <text evidence="2">Cell wall biogenesis; peptidoglycan biosynthesis.</text>
</comment>
<comment type="caution">
    <text evidence="21">The sequence shown here is derived from an EMBL/GenBank/DDBJ whole genome shotgun (WGS) entry which is preliminary data.</text>
</comment>
<evidence type="ECO:0000256" key="5">
    <source>
        <dbReference type="ARBA" id="ARBA00022475"/>
    </source>
</evidence>
<evidence type="ECO:0000256" key="8">
    <source>
        <dbReference type="ARBA" id="ARBA00022676"/>
    </source>
</evidence>
<keyword evidence="22" id="KW-1185">Reference proteome</keyword>
<dbReference type="EMBL" id="SOAG01000013">
    <property type="protein sequence ID" value="TDS58112.1"/>
    <property type="molecule type" value="Genomic_DNA"/>
</dbReference>
<organism evidence="21 22">
    <name type="scientific">Myroides indicus</name>
    <dbReference type="NCBI Taxonomy" id="1323422"/>
    <lineage>
        <taxon>Bacteria</taxon>
        <taxon>Pseudomonadati</taxon>
        <taxon>Bacteroidota</taxon>
        <taxon>Flavobacteriia</taxon>
        <taxon>Flavobacteriales</taxon>
        <taxon>Flavobacteriaceae</taxon>
        <taxon>Myroides</taxon>
    </lineage>
</organism>
<keyword evidence="12" id="KW-0573">Peptidoglycan synthesis</keyword>
<evidence type="ECO:0000259" key="19">
    <source>
        <dbReference type="Pfam" id="PF00905"/>
    </source>
</evidence>
<keyword evidence="7" id="KW-0645">Protease</keyword>
<dbReference type="InterPro" id="IPR001460">
    <property type="entry name" value="PCN-bd_Tpept"/>
</dbReference>
<dbReference type="NCBIfam" id="TIGR02074">
    <property type="entry name" value="PBP_1a_fam"/>
    <property type="match status" value="1"/>
</dbReference>
<evidence type="ECO:0000256" key="16">
    <source>
        <dbReference type="ARBA" id="ARBA00034000"/>
    </source>
</evidence>
<dbReference type="GO" id="GO:0009252">
    <property type="term" value="P:peptidoglycan biosynthetic process"/>
    <property type="evidence" value="ECO:0007669"/>
    <property type="project" value="UniProtKB-KW"/>
</dbReference>
<dbReference type="InterPro" id="IPR012338">
    <property type="entry name" value="Beta-lactam/transpept-like"/>
</dbReference>
<keyword evidence="9" id="KW-0808">Transferase</keyword>
<dbReference type="InterPro" id="IPR001264">
    <property type="entry name" value="Glyco_trans_51"/>
</dbReference>
<evidence type="ECO:0000256" key="9">
    <source>
        <dbReference type="ARBA" id="ARBA00022679"/>
    </source>
</evidence>
<feature type="domain" description="Penicillin-binding protein transpeptidase" evidence="19">
    <location>
        <begin position="426"/>
        <end position="681"/>
    </location>
</feature>
<keyword evidence="18" id="KW-0812">Transmembrane</keyword>
<evidence type="ECO:0000256" key="14">
    <source>
        <dbReference type="ARBA" id="ARBA00023268"/>
    </source>
</evidence>
<keyword evidence="8" id="KW-0328">Glycosyltransferase</keyword>
<evidence type="ECO:0000256" key="3">
    <source>
        <dbReference type="ARBA" id="ARBA00007090"/>
    </source>
</evidence>
<evidence type="ECO:0000256" key="18">
    <source>
        <dbReference type="SAM" id="Phobius"/>
    </source>
</evidence>
<evidence type="ECO:0000259" key="20">
    <source>
        <dbReference type="Pfam" id="PF00912"/>
    </source>
</evidence>
<gene>
    <name evidence="21" type="ORF">C8P70_11324</name>
</gene>
<name>A0A4R7EX97_9FLAO</name>
<dbReference type="Gene3D" id="1.10.3810.10">
    <property type="entry name" value="Biosynthetic peptidoglycan transglycosylase-like"/>
    <property type="match status" value="1"/>
</dbReference>
<dbReference type="OrthoDB" id="9766909at2"/>
<comment type="similarity">
    <text evidence="4">In the N-terminal section; belongs to the glycosyltransferase 51 family.</text>
</comment>
<dbReference type="GO" id="GO:0071555">
    <property type="term" value="P:cell wall organization"/>
    <property type="evidence" value="ECO:0007669"/>
    <property type="project" value="UniProtKB-KW"/>
</dbReference>
<feature type="transmembrane region" description="Helical" evidence="18">
    <location>
        <begin position="21"/>
        <end position="44"/>
    </location>
</feature>
<proteinExistence type="inferred from homology"/>
<keyword evidence="15" id="KW-0961">Cell wall biogenesis/degradation</keyword>
<dbReference type="PANTHER" id="PTHR32282">
    <property type="entry name" value="BINDING PROTEIN TRANSPEPTIDASE, PUTATIVE-RELATED"/>
    <property type="match status" value="1"/>
</dbReference>
<comment type="subcellular location">
    <subcellularLocation>
        <location evidence="1">Cell membrane</location>
    </subcellularLocation>
</comment>
<dbReference type="SUPFAM" id="SSF56601">
    <property type="entry name" value="beta-lactamase/transpeptidase-like"/>
    <property type="match status" value="1"/>
</dbReference>
<evidence type="ECO:0000256" key="7">
    <source>
        <dbReference type="ARBA" id="ARBA00022670"/>
    </source>
</evidence>
<evidence type="ECO:0000256" key="11">
    <source>
        <dbReference type="ARBA" id="ARBA00022960"/>
    </source>
</evidence>
<dbReference type="GO" id="GO:0030288">
    <property type="term" value="C:outer membrane-bounded periplasmic space"/>
    <property type="evidence" value="ECO:0007669"/>
    <property type="project" value="TreeGrafter"/>
</dbReference>
<evidence type="ECO:0000256" key="4">
    <source>
        <dbReference type="ARBA" id="ARBA00007739"/>
    </source>
</evidence>
<evidence type="ECO:0000256" key="2">
    <source>
        <dbReference type="ARBA" id="ARBA00004752"/>
    </source>
</evidence>
<dbReference type="GO" id="GO:0008955">
    <property type="term" value="F:peptidoglycan glycosyltransferase activity"/>
    <property type="evidence" value="ECO:0007669"/>
    <property type="project" value="UniProtKB-EC"/>
</dbReference>
<evidence type="ECO:0000256" key="13">
    <source>
        <dbReference type="ARBA" id="ARBA00023136"/>
    </source>
</evidence>
<evidence type="ECO:0000313" key="22">
    <source>
        <dbReference type="Proteomes" id="UP000295215"/>
    </source>
</evidence>
<keyword evidence="11" id="KW-0133">Cell shape</keyword>
<dbReference type="GO" id="GO:0006508">
    <property type="term" value="P:proteolysis"/>
    <property type="evidence" value="ECO:0007669"/>
    <property type="project" value="UniProtKB-KW"/>
</dbReference>
<sequence length="767" mass="86926">MNKRQQKNKQNKGFKKYLVAFWLLFIGCFAAVIFFFLCASWGVFGPMPTFDELENPASNVATEIISSDGKTIGKFYLENRVPVKYEDLPQHLVDALIATEDERFREHSGIDARGTLRAITSVGSSGGASTITQQLAKLLFHGEGSRSLMRRLTQKAKEWVIAVKLERQYTKEEILTMYLNKADFVNNAVGIRSAARVYLGKEPKDLTVDEAAMFVGMLQNPSYYNPVRRAELVQKRRNVVLHQMARNGYITQAEREEFQAIPLKLNFTPESHREGIATYFREYLRDFMRRWVKENAKKDGSTYDIYRDGLKIYVSIDSRMQKYAEEAVEEHISNLQEEFFIQQKRNKNAPFYNISEEETEKIINRAMKTSERWRQMKEQGKSEDEILKSFQEKTEMRVFSWKGEIDTLMTPRDSILYYKHFLQTGVMSLEPQTGHIKAWVGGINYKHFQYDHVGQGARQVGSTFKPFVYATAIEQLHYSPCDSIIDSPFTMPKGRYGISQDWSPQNSSRTYKGIMTLKQALANSVNTVTAKLMDKVGPKAVVDMTRNLGVSSDIPQTPAIALGAVDITVSDMVAAFSTFANQGIYVKPTFVTRIEDKNGVVLFSGIPETKDVMSKDVAYAIIKLLEGVTESGSGVRLRTTWQGTGYKRVTGHPYKFTNPIAGKTGTTQNQSDGWFIGMVPNLATGVWVGNDDRAAHFSGMVYGQGATMALPIWGLYMKKCYADKTLEVSSSDFEMPENLSIRVDCTKAVQDETDENSEELSINEFDF</sequence>
<feature type="domain" description="Glycosyl transferase family 51" evidence="20">
    <location>
        <begin position="69"/>
        <end position="244"/>
    </location>
</feature>
<dbReference type="PROSITE" id="PS51257">
    <property type="entry name" value="PROKAR_LIPOPROTEIN"/>
    <property type="match status" value="1"/>
</dbReference>
<dbReference type="Gene3D" id="3.40.710.10">
    <property type="entry name" value="DD-peptidase/beta-lactamase superfamily"/>
    <property type="match status" value="2"/>
</dbReference>
<evidence type="ECO:0000256" key="17">
    <source>
        <dbReference type="ARBA" id="ARBA00049902"/>
    </source>
</evidence>
<dbReference type="AlphaFoldDB" id="A0A4R7EX97"/>
<dbReference type="SUPFAM" id="SSF53955">
    <property type="entry name" value="Lysozyme-like"/>
    <property type="match status" value="1"/>
</dbReference>
<evidence type="ECO:0000256" key="15">
    <source>
        <dbReference type="ARBA" id="ARBA00023316"/>
    </source>
</evidence>
<reference evidence="21 22" key="1">
    <citation type="submission" date="2019-03" db="EMBL/GenBank/DDBJ databases">
        <title>Genomic Encyclopedia of Archaeal and Bacterial Type Strains, Phase II (KMG-II): from individual species to whole genera.</title>
        <authorList>
            <person name="Goeker M."/>
        </authorList>
    </citation>
    <scope>NUCLEOTIDE SEQUENCE [LARGE SCALE GENOMIC DNA]</scope>
    <source>
        <strain evidence="21 22">DSM 28213</strain>
    </source>
</reference>
<dbReference type="Pfam" id="PF00905">
    <property type="entry name" value="Transpeptidase"/>
    <property type="match status" value="1"/>
</dbReference>
<dbReference type="InterPro" id="IPR023346">
    <property type="entry name" value="Lysozyme-like_dom_sf"/>
</dbReference>
<dbReference type="GO" id="GO:0008360">
    <property type="term" value="P:regulation of cell shape"/>
    <property type="evidence" value="ECO:0007669"/>
    <property type="project" value="UniProtKB-KW"/>
</dbReference>
<protein>
    <submittedName>
        <fullName evidence="21">Penicillin-binding protein 1A</fullName>
    </submittedName>
</protein>
<keyword evidence="10" id="KW-0378">Hydrolase</keyword>
<keyword evidence="18" id="KW-1133">Transmembrane helix</keyword>
<dbReference type="InterPro" id="IPR036950">
    <property type="entry name" value="PBP_transglycosylase"/>
</dbReference>
<evidence type="ECO:0000256" key="12">
    <source>
        <dbReference type="ARBA" id="ARBA00022984"/>
    </source>
</evidence>
<keyword evidence="5" id="KW-1003">Cell membrane</keyword>
<keyword evidence="6" id="KW-0121">Carboxypeptidase</keyword>
<dbReference type="InterPro" id="IPR050396">
    <property type="entry name" value="Glycosyltr_51/Transpeptidase"/>
</dbReference>
<accession>A0A4R7EX97</accession>
<dbReference type="RefSeq" id="WP_133712565.1">
    <property type="nucleotide sequence ID" value="NZ_SOAG01000013.1"/>
</dbReference>
<comment type="catalytic activity">
    <reaction evidence="16">
        <text>Preferential cleavage: (Ac)2-L-Lys-D-Ala-|-D-Ala. Also transpeptidation of peptidyl-alanyl moieties that are N-acyl substituents of D-alanine.</text>
        <dbReference type="EC" id="3.4.16.4"/>
    </reaction>
</comment>
<evidence type="ECO:0000256" key="10">
    <source>
        <dbReference type="ARBA" id="ARBA00022801"/>
    </source>
</evidence>
<keyword evidence="14" id="KW-0511">Multifunctional enzyme</keyword>
<comment type="similarity">
    <text evidence="3">In the C-terminal section; belongs to the transpeptidase family.</text>
</comment>
<dbReference type="GO" id="GO:0008658">
    <property type="term" value="F:penicillin binding"/>
    <property type="evidence" value="ECO:0007669"/>
    <property type="project" value="InterPro"/>
</dbReference>
<dbReference type="GO" id="GO:0009002">
    <property type="term" value="F:serine-type D-Ala-D-Ala carboxypeptidase activity"/>
    <property type="evidence" value="ECO:0007669"/>
    <property type="project" value="UniProtKB-EC"/>
</dbReference>
<evidence type="ECO:0000313" key="21">
    <source>
        <dbReference type="EMBL" id="TDS58112.1"/>
    </source>
</evidence>
<comment type="catalytic activity">
    <reaction evidence="17">
        <text>[GlcNAc-(1-&gt;4)-Mur2Ac(oyl-L-Ala-gamma-D-Glu-L-Lys-D-Ala-D-Ala)](n)-di-trans,octa-cis-undecaprenyl diphosphate + beta-D-GlcNAc-(1-&gt;4)-Mur2Ac(oyl-L-Ala-gamma-D-Glu-L-Lys-D-Ala-D-Ala)-di-trans,octa-cis-undecaprenyl diphosphate = [GlcNAc-(1-&gt;4)-Mur2Ac(oyl-L-Ala-gamma-D-Glu-L-Lys-D-Ala-D-Ala)](n+1)-di-trans,octa-cis-undecaprenyl diphosphate + di-trans,octa-cis-undecaprenyl diphosphate + H(+)</text>
        <dbReference type="Rhea" id="RHEA:23708"/>
        <dbReference type="Rhea" id="RHEA-COMP:9602"/>
        <dbReference type="Rhea" id="RHEA-COMP:9603"/>
        <dbReference type="ChEBI" id="CHEBI:15378"/>
        <dbReference type="ChEBI" id="CHEBI:58405"/>
        <dbReference type="ChEBI" id="CHEBI:60033"/>
        <dbReference type="ChEBI" id="CHEBI:78435"/>
        <dbReference type="EC" id="2.4.99.28"/>
    </reaction>
</comment>
<keyword evidence="13 18" id="KW-0472">Membrane</keyword>
<dbReference type="Pfam" id="PF00912">
    <property type="entry name" value="Transgly"/>
    <property type="match status" value="1"/>
</dbReference>
<evidence type="ECO:0000256" key="6">
    <source>
        <dbReference type="ARBA" id="ARBA00022645"/>
    </source>
</evidence>
<dbReference type="Proteomes" id="UP000295215">
    <property type="component" value="Unassembled WGS sequence"/>
</dbReference>